<dbReference type="SUPFAM" id="SSF50494">
    <property type="entry name" value="Trypsin-like serine proteases"/>
    <property type="match status" value="1"/>
</dbReference>
<dbReference type="InterPro" id="IPR018114">
    <property type="entry name" value="TRYPSIN_HIS"/>
</dbReference>
<dbReference type="Gene3D" id="2.40.10.10">
    <property type="entry name" value="Trypsin-like serine proteases"/>
    <property type="match status" value="1"/>
</dbReference>
<dbReference type="STRING" id="29170.A0A368GH34"/>
<proteinExistence type="predicted"/>
<evidence type="ECO:0000313" key="3">
    <source>
        <dbReference type="Proteomes" id="UP000252519"/>
    </source>
</evidence>
<dbReference type="OrthoDB" id="7754674at2759"/>
<dbReference type="Proteomes" id="UP000252519">
    <property type="component" value="Unassembled WGS sequence"/>
</dbReference>
<dbReference type="EMBL" id="JOJR01000173">
    <property type="protein sequence ID" value="RCN42978.1"/>
    <property type="molecule type" value="Genomic_DNA"/>
</dbReference>
<protein>
    <recommendedName>
        <fullName evidence="1">Peptidase S1 domain-containing protein</fullName>
    </recommendedName>
</protein>
<evidence type="ECO:0000313" key="2">
    <source>
        <dbReference type="EMBL" id="RCN42978.1"/>
    </source>
</evidence>
<dbReference type="GO" id="GO:0006508">
    <property type="term" value="P:proteolysis"/>
    <property type="evidence" value="ECO:0007669"/>
    <property type="project" value="InterPro"/>
</dbReference>
<gene>
    <name evidence="2" type="ORF">ANCCAN_11026</name>
</gene>
<dbReference type="PROSITE" id="PS00134">
    <property type="entry name" value="TRYPSIN_HIS"/>
    <property type="match status" value="1"/>
</dbReference>
<dbReference type="Pfam" id="PF00089">
    <property type="entry name" value="Trypsin"/>
    <property type="match status" value="1"/>
</dbReference>
<sequence>MKNANVTVDYHTCVGMYPRELREIKSRSCSGVQISPRHILTAAHCVLEKDLKRMLSVSGFKIYFGSDCVRPIGCVTPHYAVKITAKKYTGYSADDLAIIALRDNVSPREALPICMPQKRTVLAKLLKAAGAGID</sequence>
<dbReference type="InterPro" id="IPR043504">
    <property type="entry name" value="Peptidase_S1_PA_chymotrypsin"/>
</dbReference>
<accession>A0A368GH34</accession>
<dbReference type="GO" id="GO:0004252">
    <property type="term" value="F:serine-type endopeptidase activity"/>
    <property type="evidence" value="ECO:0007669"/>
    <property type="project" value="InterPro"/>
</dbReference>
<evidence type="ECO:0000259" key="1">
    <source>
        <dbReference type="Pfam" id="PF00089"/>
    </source>
</evidence>
<dbReference type="InterPro" id="IPR001254">
    <property type="entry name" value="Trypsin_dom"/>
</dbReference>
<keyword evidence="3" id="KW-1185">Reference proteome</keyword>
<organism evidence="2 3">
    <name type="scientific">Ancylostoma caninum</name>
    <name type="common">Dog hookworm</name>
    <dbReference type="NCBI Taxonomy" id="29170"/>
    <lineage>
        <taxon>Eukaryota</taxon>
        <taxon>Metazoa</taxon>
        <taxon>Ecdysozoa</taxon>
        <taxon>Nematoda</taxon>
        <taxon>Chromadorea</taxon>
        <taxon>Rhabditida</taxon>
        <taxon>Rhabditina</taxon>
        <taxon>Rhabditomorpha</taxon>
        <taxon>Strongyloidea</taxon>
        <taxon>Ancylostomatidae</taxon>
        <taxon>Ancylostomatinae</taxon>
        <taxon>Ancylostoma</taxon>
    </lineage>
</organism>
<feature type="non-terminal residue" evidence="2">
    <location>
        <position position="134"/>
    </location>
</feature>
<dbReference type="InterPro" id="IPR009003">
    <property type="entry name" value="Peptidase_S1_PA"/>
</dbReference>
<comment type="caution">
    <text evidence="2">The sequence shown here is derived from an EMBL/GenBank/DDBJ whole genome shotgun (WGS) entry which is preliminary data.</text>
</comment>
<feature type="domain" description="Peptidase S1" evidence="1">
    <location>
        <begin position="26"/>
        <end position="120"/>
    </location>
</feature>
<name>A0A368GH34_ANCCA</name>
<reference evidence="2 3" key="1">
    <citation type="submission" date="2014-10" db="EMBL/GenBank/DDBJ databases">
        <title>Draft genome of the hookworm Ancylostoma caninum.</title>
        <authorList>
            <person name="Mitreva M."/>
        </authorList>
    </citation>
    <scope>NUCLEOTIDE SEQUENCE [LARGE SCALE GENOMIC DNA]</scope>
    <source>
        <strain evidence="2 3">Baltimore</strain>
    </source>
</reference>
<dbReference type="AlphaFoldDB" id="A0A368GH34"/>